<evidence type="ECO:0000256" key="8">
    <source>
        <dbReference type="SAM" id="MobiDB-lite"/>
    </source>
</evidence>
<feature type="domain" description="Nucleolar protein 10-like second" evidence="10">
    <location>
        <begin position="370"/>
        <end position="417"/>
    </location>
</feature>
<dbReference type="OrthoDB" id="273340at2759"/>
<evidence type="ECO:0000313" key="12">
    <source>
        <dbReference type="EMBL" id="CAD5226429.1"/>
    </source>
</evidence>
<dbReference type="WBParaSite" id="BXY_0010100.1">
    <property type="protein sequence ID" value="BXY_0010100.1"/>
    <property type="gene ID" value="BXY_0010100"/>
</dbReference>
<keyword evidence="4 7" id="KW-0853">WD repeat</keyword>
<feature type="region of interest" description="Disordered" evidence="8">
    <location>
        <begin position="509"/>
        <end position="604"/>
    </location>
</feature>
<dbReference type="AlphaFoldDB" id="A0A1I7RHC4"/>
<dbReference type="InterPro" id="IPR015943">
    <property type="entry name" value="WD40/YVTN_repeat-like_dom_sf"/>
</dbReference>
<evidence type="ECO:0000313" key="15">
    <source>
        <dbReference type="Proteomes" id="UP000659654"/>
    </source>
</evidence>
<evidence type="ECO:0000259" key="11">
    <source>
        <dbReference type="Pfam" id="PF23098"/>
    </source>
</evidence>
<dbReference type="PANTHER" id="PTHR14927:SF0">
    <property type="entry name" value="NUCLEOLAR PROTEIN 10"/>
    <property type="match status" value="1"/>
</dbReference>
<keyword evidence="6" id="KW-0539">Nucleus</keyword>
<dbReference type="SMR" id="A0A1I7RHC4"/>
<dbReference type="InterPro" id="IPR036322">
    <property type="entry name" value="WD40_repeat_dom_sf"/>
</dbReference>
<dbReference type="PROSITE" id="PS50082">
    <property type="entry name" value="WD_REPEATS_2"/>
    <property type="match status" value="1"/>
</dbReference>
<evidence type="ECO:0000313" key="13">
    <source>
        <dbReference type="EMBL" id="CAG9115852.1"/>
    </source>
</evidence>
<dbReference type="eggNOG" id="KOG2321">
    <property type="taxonomic scope" value="Eukaryota"/>
</dbReference>
<feature type="domain" description="Nucleolar protein 10-like N-terminal" evidence="11">
    <location>
        <begin position="1"/>
        <end position="366"/>
    </location>
</feature>
<feature type="compositionally biased region" description="Basic and acidic residues" evidence="8">
    <location>
        <begin position="545"/>
        <end position="555"/>
    </location>
</feature>
<dbReference type="InterPro" id="IPR012580">
    <property type="entry name" value="NUC153"/>
</dbReference>
<dbReference type="Proteomes" id="UP000582659">
    <property type="component" value="Unassembled WGS sequence"/>
</dbReference>
<dbReference type="Pfam" id="PF08159">
    <property type="entry name" value="NUC153"/>
    <property type="match status" value="1"/>
</dbReference>
<dbReference type="Gene3D" id="2.130.10.10">
    <property type="entry name" value="YVTN repeat-like/Quinoprotein amine dehydrogenase"/>
    <property type="match status" value="1"/>
</dbReference>
<dbReference type="InterPro" id="IPR001680">
    <property type="entry name" value="WD40_rpt"/>
</dbReference>
<dbReference type="EMBL" id="CAJFDI010000004">
    <property type="protein sequence ID" value="CAD5226429.1"/>
    <property type="molecule type" value="Genomic_DNA"/>
</dbReference>
<evidence type="ECO:0000259" key="10">
    <source>
        <dbReference type="Pfam" id="PF23097"/>
    </source>
</evidence>
<evidence type="ECO:0000313" key="14">
    <source>
        <dbReference type="Proteomes" id="UP000095284"/>
    </source>
</evidence>
<comment type="subcellular location">
    <subcellularLocation>
        <location evidence="1">Nucleus</location>
        <location evidence="1">Nucleolus</location>
    </subcellularLocation>
</comment>
<evidence type="ECO:0000259" key="9">
    <source>
        <dbReference type="Pfam" id="PF08159"/>
    </source>
</evidence>
<dbReference type="GO" id="GO:0000462">
    <property type="term" value="P:maturation of SSU-rRNA from tricistronic rRNA transcript (SSU-rRNA, 5.8S rRNA, LSU-rRNA)"/>
    <property type="evidence" value="ECO:0007669"/>
    <property type="project" value="TreeGrafter"/>
</dbReference>
<feature type="domain" description="NUC153" evidence="9">
    <location>
        <begin position="483"/>
        <end position="505"/>
    </location>
</feature>
<dbReference type="InterPro" id="IPR056550">
    <property type="entry name" value="NOL10_2nd"/>
</dbReference>
<keyword evidence="5" id="KW-0677">Repeat</keyword>
<gene>
    <name evidence="12" type="ORF">BXYJ_LOCUS9040</name>
</gene>
<feature type="compositionally biased region" description="Basic and acidic residues" evidence="8">
    <location>
        <begin position="509"/>
        <end position="519"/>
    </location>
</feature>
<comment type="similarity">
    <text evidence="2">Belongs to the WD repeat NOL10/ENP2 family.</text>
</comment>
<dbReference type="SMART" id="SM00320">
    <property type="entry name" value="WD40"/>
    <property type="match status" value="3"/>
</dbReference>
<dbReference type="SUPFAM" id="SSF50978">
    <property type="entry name" value="WD40 repeat-like"/>
    <property type="match status" value="1"/>
</dbReference>
<sequence length="727" mass="83671">MQVSKSNDVKIYNLSAGKSLPQWISERKRRNLEKKDVDIRRRIQLIQDFEMPCVSNSIAITGDGQYIYAAGTYKPTLKCYDVNDLSLKFERGLDAEVVKLLPLSEDYSKVALLQTERWLEFHARFGRYFRLRIPKVGRDLAFCNEASDLYMVGAGHEIFRLNLEQGCFLSPLETESETLNCCEFSKHHQLFVTGGSNATVEAWDHRDKNRAGILNCALQQLQEEALLPDAIPEVTSVKFKDPLTLAVGMSTGHVLIYDIRAKQPRLVKNHNFGLAITSLDFDNDKDLVLSMDSRALKVWNIKTGKPYAAIEPNTHLTQFVRYPDSGLLFFANDAPKMLQYFVPSLGLAPKWCRYLDNITEELEETEAPVVYDDYKFVTKEQLEEVGLSNLIGSNLLRAYMHGYFIDVRLYNKAKTLTQPFAFESYRNRKIQEKLDEERELHVLSKRSKLPKVNKELATKLQMELDIGTGKKKKAKMAKELLQDDRFKNLFSNPDFEVDKESEQYQHIVDKLNKQKEKNVGRTAESDEEDEGGDQLAELGYDDDEDSKKSGVKDVVDDMESSEDWSDDEDGEEDYHDEESEEEYNEESSRGDREEQEKLEEKFKEARKPKNFKFVGLDSSRDFKSFVSNDDDEITVRTSGTMKDRRKQLGEIKNDDGITSTPFGGKSMTFTLEADGKSAESKKRESRMQTHIEERKAVRRTVGPIMRHLKPLPSEIQKKKMQRLKGRK</sequence>
<dbReference type="GO" id="GO:0032040">
    <property type="term" value="C:small-subunit processome"/>
    <property type="evidence" value="ECO:0007669"/>
    <property type="project" value="TreeGrafter"/>
</dbReference>
<dbReference type="InterPro" id="IPR040382">
    <property type="entry name" value="NOL10/Enp2"/>
</dbReference>
<keyword evidence="15" id="KW-1185">Reference proteome</keyword>
<feature type="compositionally biased region" description="Acidic residues" evidence="8">
    <location>
        <begin position="556"/>
        <end position="585"/>
    </location>
</feature>
<accession>A0A1I7RHC4</accession>
<feature type="region of interest" description="Disordered" evidence="8">
    <location>
        <begin position="649"/>
        <end position="668"/>
    </location>
</feature>
<dbReference type="PANTHER" id="PTHR14927">
    <property type="entry name" value="NUCLEOLAR PROTEIN 10"/>
    <property type="match status" value="1"/>
</dbReference>
<dbReference type="Proteomes" id="UP000095284">
    <property type="component" value="Unplaced"/>
</dbReference>
<feature type="repeat" description="WD" evidence="7">
    <location>
        <begin position="172"/>
        <end position="204"/>
    </location>
</feature>
<evidence type="ECO:0000256" key="4">
    <source>
        <dbReference type="ARBA" id="ARBA00022574"/>
    </source>
</evidence>
<evidence type="ECO:0000313" key="16">
    <source>
        <dbReference type="WBParaSite" id="BXY_0010100.1"/>
    </source>
</evidence>
<evidence type="ECO:0000256" key="7">
    <source>
        <dbReference type="PROSITE-ProRule" id="PRU00221"/>
    </source>
</evidence>
<name>A0A1I7RHC4_BURXY</name>
<proteinExistence type="inferred from homology"/>
<reference evidence="16" key="1">
    <citation type="submission" date="2016-11" db="UniProtKB">
        <authorList>
            <consortium name="WormBaseParasite"/>
        </authorList>
    </citation>
    <scope>IDENTIFICATION</scope>
</reference>
<evidence type="ECO:0000256" key="6">
    <source>
        <dbReference type="ARBA" id="ARBA00023242"/>
    </source>
</evidence>
<dbReference type="Proteomes" id="UP000659654">
    <property type="component" value="Unassembled WGS sequence"/>
</dbReference>
<dbReference type="Pfam" id="PF23097">
    <property type="entry name" value="NOL10_2nd"/>
    <property type="match status" value="1"/>
</dbReference>
<dbReference type="Pfam" id="PF23098">
    <property type="entry name" value="Beta-prop_NOL10_N"/>
    <property type="match status" value="1"/>
</dbReference>
<evidence type="ECO:0000256" key="3">
    <source>
        <dbReference type="ARBA" id="ARBA00015517"/>
    </source>
</evidence>
<organism evidence="14 16">
    <name type="scientific">Bursaphelenchus xylophilus</name>
    <name type="common">Pinewood nematode worm</name>
    <name type="synonym">Aphelenchoides xylophilus</name>
    <dbReference type="NCBI Taxonomy" id="6326"/>
    <lineage>
        <taxon>Eukaryota</taxon>
        <taxon>Metazoa</taxon>
        <taxon>Ecdysozoa</taxon>
        <taxon>Nematoda</taxon>
        <taxon>Chromadorea</taxon>
        <taxon>Rhabditida</taxon>
        <taxon>Tylenchina</taxon>
        <taxon>Tylenchomorpha</taxon>
        <taxon>Aphelenchoidea</taxon>
        <taxon>Aphelenchoididae</taxon>
        <taxon>Bursaphelenchus</taxon>
    </lineage>
</organism>
<evidence type="ECO:0000256" key="2">
    <source>
        <dbReference type="ARBA" id="ARBA00005264"/>
    </source>
</evidence>
<reference evidence="13" key="2">
    <citation type="submission" date="2020-08" db="EMBL/GenBank/DDBJ databases">
        <authorList>
            <person name="Kikuchi T."/>
        </authorList>
    </citation>
    <scope>NUCLEOTIDE SEQUENCE</scope>
    <source>
        <strain evidence="12">Ka4C1</strain>
    </source>
</reference>
<dbReference type="EMBL" id="CAJFCV020000004">
    <property type="protein sequence ID" value="CAG9115852.1"/>
    <property type="molecule type" value="Genomic_DNA"/>
</dbReference>
<dbReference type="InterPro" id="IPR056551">
    <property type="entry name" value="Beta-prop_NOL10_N"/>
</dbReference>
<protein>
    <recommendedName>
        <fullName evidence="3">Nucleolar protein 10</fullName>
    </recommendedName>
</protein>
<evidence type="ECO:0000256" key="5">
    <source>
        <dbReference type="ARBA" id="ARBA00022737"/>
    </source>
</evidence>
<evidence type="ECO:0000256" key="1">
    <source>
        <dbReference type="ARBA" id="ARBA00004604"/>
    </source>
</evidence>
<feature type="compositionally biased region" description="Basic and acidic residues" evidence="8">
    <location>
        <begin position="586"/>
        <end position="604"/>
    </location>
</feature>
<dbReference type="GO" id="GO:0030686">
    <property type="term" value="C:90S preribosome"/>
    <property type="evidence" value="ECO:0007669"/>
    <property type="project" value="TreeGrafter"/>
</dbReference>